<evidence type="ECO:0000259" key="1">
    <source>
        <dbReference type="Pfam" id="PF23947"/>
    </source>
</evidence>
<dbReference type="EMBL" id="JARXIC010000029">
    <property type="protein sequence ID" value="MDQ8195679.1"/>
    <property type="molecule type" value="Genomic_DNA"/>
</dbReference>
<reference evidence="2 3" key="1">
    <citation type="submission" date="2023-04" db="EMBL/GenBank/DDBJ databases">
        <title>A novel bacteria isolated from coastal sediment.</title>
        <authorList>
            <person name="Liu X.-J."/>
            <person name="Du Z.-J."/>
        </authorList>
    </citation>
    <scope>NUCLEOTIDE SEQUENCE [LARGE SCALE GENOMIC DNA]</scope>
    <source>
        <strain evidence="2 3">SDUM461004</strain>
    </source>
</reference>
<dbReference type="Proteomes" id="UP001243717">
    <property type="component" value="Unassembled WGS sequence"/>
</dbReference>
<name>A0ABU1ALY4_9BACT</name>
<dbReference type="Pfam" id="PF23947">
    <property type="entry name" value="DUF7281"/>
    <property type="match status" value="1"/>
</dbReference>
<sequence length="176" mass="19780">MKGLYLSVLGDAEIFIDGISATPQPGTALFVPANRLGGLSISPLRILGIENVEAFLNAGRLRLPLPPRAVTVLRWNWANEWRAWVGDHRPEFLYAGDYDWAGVSIFEHEVLPISSEAKFLVPDNLHERLQTGNAALFQSQEDKYQRYQPVSTHGAIIYDAVRECRHALEQESLIEL</sequence>
<accession>A0ABU1ALY4</accession>
<dbReference type="InterPro" id="IPR055705">
    <property type="entry name" value="DUF7281"/>
</dbReference>
<feature type="domain" description="DUF7281" evidence="1">
    <location>
        <begin position="5"/>
        <end position="175"/>
    </location>
</feature>
<dbReference type="RefSeq" id="WP_308986128.1">
    <property type="nucleotide sequence ID" value="NZ_JARXIC010000029.1"/>
</dbReference>
<evidence type="ECO:0000313" key="3">
    <source>
        <dbReference type="Proteomes" id="UP001243717"/>
    </source>
</evidence>
<organism evidence="2 3">
    <name type="scientific">Thalassobacterium sedimentorum</name>
    <dbReference type="NCBI Taxonomy" id="3041258"/>
    <lineage>
        <taxon>Bacteria</taxon>
        <taxon>Pseudomonadati</taxon>
        <taxon>Verrucomicrobiota</taxon>
        <taxon>Opitutia</taxon>
        <taxon>Puniceicoccales</taxon>
        <taxon>Coraliomargaritaceae</taxon>
        <taxon>Thalassobacterium</taxon>
    </lineage>
</organism>
<evidence type="ECO:0000313" key="2">
    <source>
        <dbReference type="EMBL" id="MDQ8195679.1"/>
    </source>
</evidence>
<comment type="caution">
    <text evidence="2">The sequence shown here is derived from an EMBL/GenBank/DDBJ whole genome shotgun (WGS) entry which is preliminary data.</text>
</comment>
<proteinExistence type="predicted"/>
<gene>
    <name evidence="2" type="ORF">QEH59_14690</name>
</gene>
<keyword evidence="3" id="KW-1185">Reference proteome</keyword>
<protein>
    <recommendedName>
        <fullName evidence="1">DUF7281 domain-containing protein</fullName>
    </recommendedName>
</protein>